<accession>A0AA88YDF2</accession>
<keyword evidence="1" id="KW-0560">Oxidoreductase</keyword>
<dbReference type="InterPro" id="IPR036812">
    <property type="entry name" value="NAD(P)_OxRdtase_dom_sf"/>
</dbReference>
<reference evidence="4" key="1">
    <citation type="submission" date="2019-08" db="EMBL/GenBank/DDBJ databases">
        <title>The improved chromosome-level genome for the pearl oyster Pinctada fucata martensii using PacBio sequencing and Hi-C.</title>
        <authorList>
            <person name="Zheng Z."/>
        </authorList>
    </citation>
    <scope>NUCLEOTIDE SEQUENCE</scope>
    <source>
        <strain evidence="4">ZZ-2019</strain>
        <tissue evidence="4">Adductor muscle</tissue>
    </source>
</reference>
<dbReference type="PRINTS" id="PR00069">
    <property type="entry name" value="ALDKETRDTASE"/>
</dbReference>
<evidence type="ECO:0000256" key="2">
    <source>
        <dbReference type="ARBA" id="ARBA00038157"/>
    </source>
</evidence>
<dbReference type="Gene3D" id="3.20.20.100">
    <property type="entry name" value="NADP-dependent oxidoreductase domain"/>
    <property type="match status" value="1"/>
</dbReference>
<comment type="caution">
    <text evidence="4">The sequence shown here is derived from an EMBL/GenBank/DDBJ whole genome shotgun (WGS) entry which is preliminary data.</text>
</comment>
<dbReference type="PANTHER" id="PTHR43364:SF4">
    <property type="entry name" value="NAD(P)-LINKED OXIDOREDUCTASE SUPERFAMILY PROTEIN"/>
    <property type="match status" value="1"/>
</dbReference>
<dbReference type="EMBL" id="VSWD01000008">
    <property type="protein sequence ID" value="KAK3094476.1"/>
    <property type="molecule type" value="Genomic_DNA"/>
</dbReference>
<name>A0AA88YDF2_PINIB</name>
<evidence type="ECO:0000256" key="1">
    <source>
        <dbReference type="ARBA" id="ARBA00023002"/>
    </source>
</evidence>
<dbReference type="Proteomes" id="UP001186944">
    <property type="component" value="Unassembled WGS sequence"/>
</dbReference>
<sequence>FDNQNQLEGEKAFEILNRFAEVGGNFIDTSNNYSYGKSEEIVGNWLSSQKRDRFVIATKCGVPSDMTNVNSGGLSRKNIVQTVEGSLKRLQTDYVDLLQTHIWDVATPIEETLRTLDDLVRSGKVRYIGCSNVCGWQLQKILCLSKSLGLTDFVSLQQQYNLLTRSSELEEIQVCRNEGLGLIPFSALKNGLLTGKYKRDKTPEASQGRVGFMLGSGSFMLDSWSTYSNDEKFWNIQDKLTSIAGKHSKTVAQVSLRWLLQKEIVPSVIIGVTSLKQLEENVEAAIGWELTEGEVGNYKGNQ</sequence>
<evidence type="ECO:0000259" key="3">
    <source>
        <dbReference type="Pfam" id="PF00248"/>
    </source>
</evidence>
<dbReference type="InterPro" id="IPR020471">
    <property type="entry name" value="AKR"/>
</dbReference>
<organism evidence="4 5">
    <name type="scientific">Pinctada imbricata</name>
    <name type="common">Atlantic pearl-oyster</name>
    <name type="synonym">Pinctada martensii</name>
    <dbReference type="NCBI Taxonomy" id="66713"/>
    <lineage>
        <taxon>Eukaryota</taxon>
        <taxon>Metazoa</taxon>
        <taxon>Spiralia</taxon>
        <taxon>Lophotrochozoa</taxon>
        <taxon>Mollusca</taxon>
        <taxon>Bivalvia</taxon>
        <taxon>Autobranchia</taxon>
        <taxon>Pteriomorphia</taxon>
        <taxon>Pterioida</taxon>
        <taxon>Pterioidea</taxon>
        <taxon>Pteriidae</taxon>
        <taxon>Pinctada</taxon>
    </lineage>
</organism>
<protein>
    <recommendedName>
        <fullName evidence="3">NADP-dependent oxidoreductase domain-containing protein</fullName>
    </recommendedName>
</protein>
<dbReference type="GO" id="GO:0016491">
    <property type="term" value="F:oxidoreductase activity"/>
    <property type="evidence" value="ECO:0007669"/>
    <property type="project" value="UniProtKB-KW"/>
</dbReference>
<dbReference type="InterPro" id="IPR023210">
    <property type="entry name" value="NADP_OxRdtase_dom"/>
</dbReference>
<comment type="similarity">
    <text evidence="2">Belongs to the aldo/keto reductase family. Aldo/keto reductase 2 subfamily.</text>
</comment>
<dbReference type="Pfam" id="PF00248">
    <property type="entry name" value="Aldo_ket_red"/>
    <property type="match status" value="1"/>
</dbReference>
<evidence type="ECO:0000313" key="5">
    <source>
        <dbReference type="Proteomes" id="UP001186944"/>
    </source>
</evidence>
<dbReference type="SUPFAM" id="SSF51430">
    <property type="entry name" value="NAD(P)-linked oxidoreductase"/>
    <property type="match status" value="1"/>
</dbReference>
<feature type="domain" description="NADP-dependent oxidoreductase" evidence="3">
    <location>
        <begin position="4"/>
        <end position="294"/>
    </location>
</feature>
<feature type="non-terminal residue" evidence="4">
    <location>
        <position position="1"/>
    </location>
</feature>
<keyword evidence="5" id="KW-1185">Reference proteome</keyword>
<evidence type="ECO:0000313" key="4">
    <source>
        <dbReference type="EMBL" id="KAK3094476.1"/>
    </source>
</evidence>
<gene>
    <name evidence="4" type="ORF">FSP39_002247</name>
</gene>
<dbReference type="AlphaFoldDB" id="A0AA88YDF2"/>
<proteinExistence type="inferred from homology"/>
<dbReference type="PANTHER" id="PTHR43364">
    <property type="entry name" value="NADH-SPECIFIC METHYLGLYOXAL REDUCTASE-RELATED"/>
    <property type="match status" value="1"/>
</dbReference>
<dbReference type="InterPro" id="IPR050523">
    <property type="entry name" value="AKR_Detox_Biosynth"/>
</dbReference>